<evidence type="ECO:0000259" key="1">
    <source>
        <dbReference type="PROSITE" id="PS50943"/>
    </source>
</evidence>
<accession>A0ABY5MRR6</accession>
<dbReference type="InterPro" id="IPR001387">
    <property type="entry name" value="Cro/C1-type_HTH"/>
</dbReference>
<dbReference type="PROSITE" id="PS50943">
    <property type="entry name" value="HTH_CROC1"/>
    <property type="match status" value="1"/>
</dbReference>
<dbReference type="Pfam" id="PF01381">
    <property type="entry name" value="HTH_3"/>
    <property type="match status" value="1"/>
</dbReference>
<dbReference type="SMART" id="SM00530">
    <property type="entry name" value="HTH_XRE"/>
    <property type="match status" value="1"/>
</dbReference>
<gene>
    <name evidence="2" type="ORF">NTH_03985</name>
</gene>
<reference evidence="2 3" key="1">
    <citation type="submission" date="2018-07" db="EMBL/GenBank/DDBJ databases">
        <title>Genome sequence of Nitratireductor thuwali#1536.</title>
        <authorList>
            <person name="Michoud G."/>
            <person name="Merlino G."/>
            <person name="Sefrji F.O."/>
            <person name="Daffonchio D."/>
        </authorList>
    </citation>
    <scope>NUCLEOTIDE SEQUENCE [LARGE SCALE GENOMIC DNA]</scope>
    <source>
        <strain evidence="3">Nit1536</strain>
    </source>
</reference>
<evidence type="ECO:0000313" key="2">
    <source>
        <dbReference type="EMBL" id="UUP19482.1"/>
    </source>
</evidence>
<proteinExistence type="predicted"/>
<sequence length="125" mass="14061">MRQADVSHRAVGLRLKQRRMMQDITQKELARAAGISYQQIQKYERGENGISASRLSLFAEVLGVAPSYFLGGAEIVGLTHSESRQPDLLLMRELIELNKLFPLIPDEAMRRALIQVIELAARAET</sequence>
<dbReference type="SUPFAM" id="SSF47413">
    <property type="entry name" value="lambda repressor-like DNA-binding domains"/>
    <property type="match status" value="1"/>
</dbReference>
<feature type="domain" description="HTH cro/C1-type" evidence="1">
    <location>
        <begin position="15"/>
        <end position="69"/>
    </location>
</feature>
<dbReference type="InterPro" id="IPR010982">
    <property type="entry name" value="Lambda_DNA-bd_dom_sf"/>
</dbReference>
<name>A0ABY5MRR6_9HYPH</name>
<organism evidence="2 3">
    <name type="scientific">Nitratireductor thuwali</name>
    <dbReference type="NCBI Taxonomy" id="2267699"/>
    <lineage>
        <taxon>Bacteria</taxon>
        <taxon>Pseudomonadati</taxon>
        <taxon>Pseudomonadota</taxon>
        <taxon>Alphaproteobacteria</taxon>
        <taxon>Hyphomicrobiales</taxon>
        <taxon>Phyllobacteriaceae</taxon>
        <taxon>Nitratireductor</taxon>
    </lineage>
</organism>
<dbReference type="Proteomes" id="UP001342418">
    <property type="component" value="Chromosome"/>
</dbReference>
<protein>
    <recommendedName>
        <fullName evidence="1">HTH cro/C1-type domain-containing protein</fullName>
    </recommendedName>
</protein>
<dbReference type="RefSeq" id="WP_338531629.1">
    <property type="nucleotide sequence ID" value="NZ_CP030941.1"/>
</dbReference>
<evidence type="ECO:0000313" key="3">
    <source>
        <dbReference type="Proteomes" id="UP001342418"/>
    </source>
</evidence>
<dbReference type="EMBL" id="CP030941">
    <property type="protein sequence ID" value="UUP19482.1"/>
    <property type="molecule type" value="Genomic_DNA"/>
</dbReference>
<dbReference type="Gene3D" id="1.10.260.40">
    <property type="entry name" value="lambda repressor-like DNA-binding domains"/>
    <property type="match status" value="1"/>
</dbReference>
<dbReference type="CDD" id="cd00093">
    <property type="entry name" value="HTH_XRE"/>
    <property type="match status" value="1"/>
</dbReference>
<keyword evidence="3" id="KW-1185">Reference proteome</keyword>